<feature type="region of interest" description="Disordered" evidence="1">
    <location>
        <begin position="31"/>
        <end position="72"/>
    </location>
</feature>
<feature type="compositionally biased region" description="Basic residues" evidence="1">
    <location>
        <begin position="52"/>
        <end position="63"/>
    </location>
</feature>
<accession>A0A5K0U934</accession>
<evidence type="ECO:0000256" key="1">
    <source>
        <dbReference type="SAM" id="MobiDB-lite"/>
    </source>
</evidence>
<sequence>MVFGSESNLIIFLMIALIVLLVYHRQVKGANNTCSQNNDEKSKEGFRDVSSKKSKKHQKKRNSRKNDDDVDDDIDMDVDVDVDVDVDQLMNIMKGAKSPSNHRGHSTHNKSKRPEMNGEFAEMQYHKDYADTITAINNLTPQKELFNLGFLPVVESTPDKANVKSLVKLFLKKLNFEVSNNVEEFLHTNSGWNDMGKRRREKSGFEEQMEELGLPGTLYTEGAEKGKVKLVKVDKAEQFTTDDQIRFTVYMIVQKENVKDQMVLQVQFFMEREDLSGNRDDRANFFDRGLPQEGDETKIDADQVVIIEQVFTLGYLTNATAKKTKMDKFHDYDGVHRADGTIDQEKVIKTMLRKHKERENELNSFVSTLDNEAQEVYDVPDVGPYSQYKNTRTIMDDLAKFPQRSFGDVPI</sequence>
<feature type="region of interest" description="Disordered" evidence="1">
    <location>
        <begin position="95"/>
        <end position="114"/>
    </location>
</feature>
<keyword evidence="3" id="KW-1185">Reference proteome</keyword>
<comment type="caution">
    <text evidence="2">The sequence shown here is derived from an EMBL/GenBank/DDBJ whole genome shotgun (WGS) entry which is preliminary data.</text>
</comment>
<feature type="compositionally biased region" description="Basic residues" evidence="1">
    <location>
        <begin position="100"/>
        <end position="111"/>
    </location>
</feature>
<proteinExistence type="predicted"/>
<dbReference type="Proteomes" id="UP000594342">
    <property type="component" value="Unassembled WGS sequence"/>
</dbReference>
<protein>
    <submittedName>
        <fullName evidence="2">Uncharacterized protein</fullName>
    </submittedName>
</protein>
<feature type="compositionally biased region" description="Basic and acidic residues" evidence="1">
    <location>
        <begin position="38"/>
        <end position="51"/>
    </location>
</feature>
<dbReference type="EMBL" id="UPSH01000001">
    <property type="protein sequence ID" value="VBB18305.1"/>
    <property type="molecule type" value="Genomic_DNA"/>
</dbReference>
<evidence type="ECO:0000313" key="3">
    <source>
        <dbReference type="Proteomes" id="UP000594342"/>
    </source>
</evidence>
<gene>
    <name evidence="2" type="ORF">YASMINEVIRUS_768</name>
</gene>
<evidence type="ECO:0000313" key="2">
    <source>
        <dbReference type="EMBL" id="VBB18305.1"/>
    </source>
</evidence>
<organism evidence="2 3">
    <name type="scientific">Yasminevirus sp. GU-2018</name>
    <dbReference type="NCBI Taxonomy" id="2420051"/>
    <lineage>
        <taxon>Viruses</taxon>
        <taxon>Varidnaviria</taxon>
        <taxon>Bamfordvirae</taxon>
        <taxon>Nucleocytoviricota</taxon>
        <taxon>Megaviricetes</taxon>
        <taxon>Imitervirales</taxon>
        <taxon>Mimiviridae</taxon>
        <taxon>Klosneuvirinae</taxon>
        <taxon>Yasminevirus</taxon>
        <taxon>Yasminevirus saudimassiliense</taxon>
    </lineage>
</organism>
<name>A0A5K0U934_9VIRU</name>
<reference evidence="2 3" key="1">
    <citation type="submission" date="2018-10" db="EMBL/GenBank/DDBJ databases">
        <authorList>
            <consortium name="IHU Genomes"/>
        </authorList>
    </citation>
    <scope>NUCLEOTIDE SEQUENCE [LARGE SCALE GENOMIC DNA]</scope>
    <source>
        <strain evidence="2 3">A1</strain>
    </source>
</reference>